<dbReference type="PANTHER" id="PTHR11349">
    <property type="entry name" value="NUCLEOSIDE DIPHOSPHATE KINASE"/>
    <property type="match status" value="1"/>
</dbReference>
<dbReference type="EC" id="2.7.4.6" evidence="6"/>
<protein>
    <recommendedName>
        <fullName evidence="6">Nucleoside diphosphate kinase</fullName>
        <shortName evidence="6">NDK</shortName>
        <shortName evidence="6">NDP kinase</shortName>
        <ecNumber evidence="6">2.7.4.6</ecNumber>
    </recommendedName>
    <alternativeName>
        <fullName evidence="6">Nucleoside-2-P kinase</fullName>
    </alternativeName>
</protein>
<keyword evidence="6" id="KW-0597">Phosphoprotein</keyword>
<feature type="active site" description="Pros-phosphohistidine intermediate" evidence="6 7">
    <location>
        <position position="115"/>
    </location>
</feature>
<proteinExistence type="inferred from homology"/>
<dbReference type="PROSITE" id="PS51374">
    <property type="entry name" value="NDPK_LIKE"/>
    <property type="match status" value="1"/>
</dbReference>
<name>A0ABW3NCU9_9BACI</name>
<dbReference type="HAMAP" id="MF_00451">
    <property type="entry name" value="NDP_kinase"/>
    <property type="match status" value="1"/>
</dbReference>
<dbReference type="SMART" id="SM00562">
    <property type="entry name" value="NDK"/>
    <property type="match status" value="1"/>
</dbReference>
<comment type="subcellular location">
    <subcellularLocation>
        <location evidence="6">Cytoplasm</location>
    </subcellularLocation>
</comment>
<keyword evidence="6" id="KW-0460">Magnesium</keyword>
<evidence type="ECO:0000259" key="9">
    <source>
        <dbReference type="SMART" id="SM00562"/>
    </source>
</evidence>
<accession>A0ABW3NCU9</accession>
<dbReference type="NCBIfam" id="NF001908">
    <property type="entry name" value="PRK00668.1"/>
    <property type="match status" value="1"/>
</dbReference>
<dbReference type="PRINTS" id="PR01243">
    <property type="entry name" value="NUCDPKINASE"/>
</dbReference>
<comment type="function">
    <text evidence="6">Major role in the synthesis of nucleoside triphosphates other than ATP. The ATP gamma phosphate is transferred to the NDP beta phosphate via a ping-pong mechanism, using a phosphorylated active-site intermediate.</text>
</comment>
<dbReference type="CDD" id="cd04413">
    <property type="entry name" value="NDPk_I"/>
    <property type="match status" value="1"/>
</dbReference>
<keyword evidence="11" id="KW-1185">Reference proteome</keyword>
<keyword evidence="6" id="KW-0067">ATP-binding</keyword>
<comment type="catalytic activity">
    <reaction evidence="6">
        <text>a ribonucleoside 5'-diphosphate + ATP = a ribonucleoside 5'-triphosphate + ADP</text>
        <dbReference type="Rhea" id="RHEA:18113"/>
        <dbReference type="ChEBI" id="CHEBI:30616"/>
        <dbReference type="ChEBI" id="CHEBI:57930"/>
        <dbReference type="ChEBI" id="CHEBI:61557"/>
        <dbReference type="ChEBI" id="CHEBI:456216"/>
        <dbReference type="EC" id="2.7.4.6"/>
    </reaction>
</comment>
<gene>
    <name evidence="6 10" type="primary">ndk</name>
    <name evidence="10" type="ORF">ACFQ19_04340</name>
</gene>
<evidence type="ECO:0000256" key="3">
    <source>
        <dbReference type="ARBA" id="ARBA00022679"/>
    </source>
</evidence>
<evidence type="ECO:0000256" key="1">
    <source>
        <dbReference type="ARBA" id="ARBA00001946"/>
    </source>
</evidence>
<evidence type="ECO:0000256" key="6">
    <source>
        <dbReference type="HAMAP-Rule" id="MF_00451"/>
    </source>
</evidence>
<keyword evidence="3 6" id="KW-0808">Transferase</keyword>
<evidence type="ECO:0000256" key="4">
    <source>
        <dbReference type="ARBA" id="ARBA00022777"/>
    </source>
</evidence>
<evidence type="ECO:0000256" key="7">
    <source>
        <dbReference type="PROSITE-ProRule" id="PRU00706"/>
    </source>
</evidence>
<dbReference type="Pfam" id="PF00334">
    <property type="entry name" value="NDK"/>
    <property type="match status" value="1"/>
</dbReference>
<evidence type="ECO:0000256" key="8">
    <source>
        <dbReference type="RuleBase" id="RU004011"/>
    </source>
</evidence>
<evidence type="ECO:0000313" key="10">
    <source>
        <dbReference type="EMBL" id="MFD1065248.1"/>
    </source>
</evidence>
<feature type="binding site" evidence="6 7">
    <location>
        <position position="102"/>
    </location>
    <ligand>
        <name>ATP</name>
        <dbReference type="ChEBI" id="CHEBI:30616"/>
    </ligand>
</feature>
<dbReference type="SUPFAM" id="SSF54919">
    <property type="entry name" value="Nucleoside diphosphate kinase, NDK"/>
    <property type="match status" value="1"/>
</dbReference>
<organism evidence="10 11">
    <name type="scientific">Oceanobacillus locisalsi</name>
    <dbReference type="NCBI Taxonomy" id="546107"/>
    <lineage>
        <taxon>Bacteria</taxon>
        <taxon>Bacillati</taxon>
        <taxon>Bacillota</taxon>
        <taxon>Bacilli</taxon>
        <taxon>Bacillales</taxon>
        <taxon>Bacillaceae</taxon>
        <taxon>Oceanobacillus</taxon>
    </lineage>
</organism>
<reference evidence="11" key="1">
    <citation type="journal article" date="2019" name="Int. J. Syst. Evol. Microbiol.">
        <title>The Global Catalogue of Microorganisms (GCM) 10K type strain sequencing project: providing services to taxonomists for standard genome sequencing and annotation.</title>
        <authorList>
            <consortium name="The Broad Institute Genomics Platform"/>
            <consortium name="The Broad Institute Genome Sequencing Center for Infectious Disease"/>
            <person name="Wu L."/>
            <person name="Ma J."/>
        </authorList>
    </citation>
    <scope>NUCLEOTIDE SEQUENCE [LARGE SCALE GENOMIC DNA]</scope>
    <source>
        <strain evidence="11">CCUG 56608</strain>
    </source>
</reference>
<evidence type="ECO:0000256" key="5">
    <source>
        <dbReference type="ARBA" id="ARBA00023080"/>
    </source>
</evidence>
<dbReference type="Proteomes" id="UP001597041">
    <property type="component" value="Unassembled WGS sequence"/>
</dbReference>
<comment type="subunit">
    <text evidence="6">Homotetramer.</text>
</comment>
<comment type="similarity">
    <text evidence="2 6 7 8">Belongs to the NDK family.</text>
</comment>
<feature type="binding site" evidence="6 7">
    <location>
        <position position="85"/>
    </location>
    <ligand>
        <name>ATP</name>
        <dbReference type="ChEBI" id="CHEBI:30616"/>
    </ligand>
</feature>
<comment type="catalytic activity">
    <reaction evidence="6">
        <text>a 2'-deoxyribonucleoside 5'-diphosphate + ATP = a 2'-deoxyribonucleoside 5'-triphosphate + ADP</text>
        <dbReference type="Rhea" id="RHEA:44640"/>
        <dbReference type="ChEBI" id="CHEBI:30616"/>
        <dbReference type="ChEBI" id="CHEBI:61560"/>
        <dbReference type="ChEBI" id="CHEBI:73316"/>
        <dbReference type="ChEBI" id="CHEBI:456216"/>
        <dbReference type="EC" id="2.7.4.6"/>
    </reaction>
</comment>
<dbReference type="Gene3D" id="3.30.70.141">
    <property type="entry name" value="Nucleoside diphosphate kinase-like domain"/>
    <property type="match status" value="1"/>
</dbReference>
<dbReference type="GO" id="GO:0004550">
    <property type="term" value="F:nucleoside diphosphate kinase activity"/>
    <property type="evidence" value="ECO:0007669"/>
    <property type="project" value="UniProtKB-EC"/>
</dbReference>
<feature type="binding site" evidence="6 7">
    <location>
        <position position="91"/>
    </location>
    <ligand>
        <name>ATP</name>
        <dbReference type="ChEBI" id="CHEBI:30616"/>
    </ligand>
</feature>
<feature type="binding site" evidence="6 7">
    <location>
        <position position="9"/>
    </location>
    <ligand>
        <name>ATP</name>
        <dbReference type="ChEBI" id="CHEBI:30616"/>
    </ligand>
</feature>
<sequence length="148" mass="16493">MEKTFLMVKPDGVQRNLIGDIVARFEQKGFKLAGAKLMTVSADLAEQHYAEHKERPFFGELVDFITSGPVFAMVWEGENVIASARTIMGKTNPSEALPGTIRGDYGVNVGKNIIHGSDSSESASREINLFFNEEELNDYSKQNEAWVY</sequence>
<feature type="binding site" evidence="6 7">
    <location>
        <position position="112"/>
    </location>
    <ligand>
        <name>ATP</name>
        <dbReference type="ChEBI" id="CHEBI:30616"/>
    </ligand>
</feature>
<feature type="binding site" evidence="6 7">
    <location>
        <position position="57"/>
    </location>
    <ligand>
        <name>ATP</name>
        <dbReference type="ChEBI" id="CHEBI:30616"/>
    </ligand>
</feature>
<keyword evidence="5 6" id="KW-0546">Nucleotide metabolism</keyword>
<dbReference type="InterPro" id="IPR001564">
    <property type="entry name" value="Nucleoside_diP_kinase"/>
</dbReference>
<comment type="cofactor">
    <cofactor evidence="1 6">
        <name>Mg(2+)</name>
        <dbReference type="ChEBI" id="CHEBI:18420"/>
    </cofactor>
</comment>
<feature type="modified residue" description="Phosphothreonine" evidence="6">
    <location>
        <position position="91"/>
    </location>
</feature>
<dbReference type="EMBL" id="JBHTKK010000003">
    <property type="protein sequence ID" value="MFD1065248.1"/>
    <property type="molecule type" value="Genomic_DNA"/>
</dbReference>
<keyword evidence="4 6" id="KW-0418">Kinase</keyword>
<dbReference type="InterPro" id="IPR036850">
    <property type="entry name" value="NDK-like_dom_sf"/>
</dbReference>
<evidence type="ECO:0000256" key="2">
    <source>
        <dbReference type="ARBA" id="ARBA00008142"/>
    </source>
</evidence>
<evidence type="ECO:0000313" key="11">
    <source>
        <dbReference type="Proteomes" id="UP001597041"/>
    </source>
</evidence>
<feature type="modified residue" description="Phosphoserine" evidence="6">
    <location>
        <position position="122"/>
    </location>
</feature>
<keyword evidence="6" id="KW-0479">Metal-binding</keyword>
<keyword evidence="6" id="KW-0963">Cytoplasm</keyword>
<comment type="caution">
    <text evidence="10">The sequence shown here is derived from an EMBL/GenBank/DDBJ whole genome shotgun (WGS) entry which is preliminary data.</text>
</comment>
<dbReference type="InterPro" id="IPR034907">
    <property type="entry name" value="NDK-like_dom"/>
</dbReference>
<keyword evidence="6" id="KW-0547">Nucleotide-binding</keyword>
<dbReference type="RefSeq" id="WP_379590848.1">
    <property type="nucleotide sequence ID" value="NZ_JBHTKK010000003.1"/>
</dbReference>
<feature type="domain" description="Nucleoside diphosphate kinase-like" evidence="9">
    <location>
        <begin position="1"/>
        <end position="138"/>
    </location>
</feature>